<protein>
    <submittedName>
        <fullName evidence="2">Uncharacterized protein</fullName>
    </submittedName>
</protein>
<dbReference type="OrthoDB" id="2163387at2759"/>
<dbReference type="EMBL" id="LN734014">
    <property type="protein sequence ID" value="CEP19184.1"/>
    <property type="molecule type" value="Genomic_DNA"/>
</dbReference>
<dbReference type="Proteomes" id="UP000054107">
    <property type="component" value="Unassembled WGS sequence"/>
</dbReference>
<proteinExistence type="predicted"/>
<evidence type="ECO:0000313" key="2">
    <source>
        <dbReference type="EMBL" id="CEP19184.1"/>
    </source>
</evidence>
<keyword evidence="3" id="KW-1185">Reference proteome</keyword>
<sequence>MAQTTATSPDMSNMVHRLKARLALANFKREHGYENVDLSTLESSLYDHQLRPSQSSPTSATRSLSSPLIHDKKRRRVLSHHRFYPTSPPTQHNDLDRLIKKNASRSPSHIPLSEARSQHSPLIADNRKLSATLSSDDEDAAHLLVLMHQSPTMSS</sequence>
<accession>A0A0B7NVX1</accession>
<organism evidence="2 3">
    <name type="scientific">Parasitella parasitica</name>
    <dbReference type="NCBI Taxonomy" id="35722"/>
    <lineage>
        <taxon>Eukaryota</taxon>
        <taxon>Fungi</taxon>
        <taxon>Fungi incertae sedis</taxon>
        <taxon>Mucoromycota</taxon>
        <taxon>Mucoromycotina</taxon>
        <taxon>Mucoromycetes</taxon>
        <taxon>Mucorales</taxon>
        <taxon>Mucorineae</taxon>
        <taxon>Mucoraceae</taxon>
        <taxon>Parasitella</taxon>
    </lineage>
</organism>
<evidence type="ECO:0000313" key="3">
    <source>
        <dbReference type="Proteomes" id="UP000054107"/>
    </source>
</evidence>
<gene>
    <name evidence="2" type="primary">PARPA_13496.1 scaffold 46870</name>
</gene>
<reference evidence="2 3" key="1">
    <citation type="submission" date="2014-09" db="EMBL/GenBank/DDBJ databases">
        <authorList>
            <person name="Ellenberger Sabrina"/>
        </authorList>
    </citation>
    <scope>NUCLEOTIDE SEQUENCE [LARGE SCALE GENOMIC DNA]</scope>
    <source>
        <strain evidence="2 3">CBS 412.66</strain>
    </source>
</reference>
<feature type="region of interest" description="Disordered" evidence="1">
    <location>
        <begin position="48"/>
        <end position="72"/>
    </location>
</feature>
<name>A0A0B7NVX1_9FUNG</name>
<feature type="compositionally biased region" description="Low complexity" evidence="1">
    <location>
        <begin position="51"/>
        <end position="68"/>
    </location>
</feature>
<evidence type="ECO:0000256" key="1">
    <source>
        <dbReference type="SAM" id="MobiDB-lite"/>
    </source>
</evidence>
<dbReference type="AlphaFoldDB" id="A0A0B7NVX1"/>